<proteinExistence type="predicted"/>
<reference evidence="2 3" key="1">
    <citation type="journal article" date="2013" name="Proc. Natl. Acad. Sci. U.S.A.">
        <title>The king cobra genome reveals dynamic gene evolution and adaptation in the snake venom system.</title>
        <authorList>
            <person name="Vonk F.J."/>
            <person name="Casewell N.R."/>
            <person name="Henkel C.V."/>
            <person name="Heimberg A.M."/>
            <person name="Jansen H.J."/>
            <person name="McCleary R.J."/>
            <person name="Kerkkamp H.M."/>
            <person name="Vos R.A."/>
            <person name="Guerreiro I."/>
            <person name="Calvete J.J."/>
            <person name="Wuster W."/>
            <person name="Woods A.E."/>
            <person name="Logan J.M."/>
            <person name="Harrison R.A."/>
            <person name="Castoe T.A."/>
            <person name="de Koning A.P."/>
            <person name="Pollock D.D."/>
            <person name="Yandell M."/>
            <person name="Calderon D."/>
            <person name="Renjifo C."/>
            <person name="Currier R.B."/>
            <person name="Salgado D."/>
            <person name="Pla D."/>
            <person name="Sanz L."/>
            <person name="Hyder A.S."/>
            <person name="Ribeiro J.M."/>
            <person name="Arntzen J.W."/>
            <person name="van den Thillart G.E."/>
            <person name="Boetzer M."/>
            <person name="Pirovano W."/>
            <person name="Dirks R.P."/>
            <person name="Spaink H.P."/>
            <person name="Duboule D."/>
            <person name="McGlinn E."/>
            <person name="Kini R.M."/>
            <person name="Richardson M.K."/>
        </authorList>
    </citation>
    <scope>NUCLEOTIDE SEQUENCE</scope>
    <source>
        <tissue evidence="2">Blood</tissue>
    </source>
</reference>
<feature type="compositionally biased region" description="Polar residues" evidence="1">
    <location>
        <begin position="66"/>
        <end position="76"/>
    </location>
</feature>
<dbReference type="Proteomes" id="UP000018936">
    <property type="component" value="Unassembled WGS sequence"/>
</dbReference>
<gene>
    <name evidence="2" type="primary">MACF1</name>
    <name evidence="2" type="ORF">L345_01913</name>
</gene>
<accession>V8PCI7</accession>
<organism evidence="2 3">
    <name type="scientific">Ophiophagus hannah</name>
    <name type="common">King cobra</name>
    <name type="synonym">Naja hannah</name>
    <dbReference type="NCBI Taxonomy" id="8665"/>
    <lineage>
        <taxon>Eukaryota</taxon>
        <taxon>Metazoa</taxon>
        <taxon>Chordata</taxon>
        <taxon>Craniata</taxon>
        <taxon>Vertebrata</taxon>
        <taxon>Euteleostomi</taxon>
        <taxon>Lepidosauria</taxon>
        <taxon>Squamata</taxon>
        <taxon>Bifurcata</taxon>
        <taxon>Unidentata</taxon>
        <taxon>Episquamata</taxon>
        <taxon>Toxicofera</taxon>
        <taxon>Serpentes</taxon>
        <taxon>Colubroidea</taxon>
        <taxon>Elapidae</taxon>
        <taxon>Elapinae</taxon>
        <taxon>Ophiophagus</taxon>
    </lineage>
</organism>
<protein>
    <submittedName>
        <fullName evidence="2">Microtubule-actin cross-linking factor 1, isoform 4</fullName>
    </submittedName>
</protein>
<dbReference type="EMBL" id="AZIM01000246">
    <property type="protein sequence ID" value="ETE72269.1"/>
    <property type="molecule type" value="Genomic_DNA"/>
</dbReference>
<feature type="compositionally biased region" description="Polar residues" evidence="1">
    <location>
        <begin position="116"/>
        <end position="129"/>
    </location>
</feature>
<evidence type="ECO:0000313" key="3">
    <source>
        <dbReference type="Proteomes" id="UP000018936"/>
    </source>
</evidence>
<evidence type="ECO:0000256" key="1">
    <source>
        <dbReference type="SAM" id="MobiDB-lite"/>
    </source>
</evidence>
<feature type="compositionally biased region" description="Low complexity" evidence="1">
    <location>
        <begin position="77"/>
        <end position="91"/>
    </location>
</feature>
<feature type="compositionally biased region" description="Gly residues" evidence="1">
    <location>
        <begin position="130"/>
        <end position="140"/>
    </location>
</feature>
<feature type="non-terminal residue" evidence="2">
    <location>
        <position position="1"/>
    </location>
</feature>
<keyword evidence="3" id="KW-1185">Reference proteome</keyword>
<feature type="region of interest" description="Disordered" evidence="1">
    <location>
        <begin position="56"/>
        <end position="166"/>
    </location>
</feature>
<comment type="caution">
    <text evidence="2">The sequence shown here is derived from an EMBL/GenBank/DDBJ whole genome shotgun (WGS) entry which is preliminary data.</text>
</comment>
<sequence>MAYDYLLGLNSHDTLGQASPRPRPQLLLELRAPLKRFLLWLCNQTCLLLYPKVAPSSGSKLKRPTFHSSRTSLTGDTSNSSSPASSGAKTSRAGSHAGSRTSSRRGSDASDFDLLETQSACSDTSESSATGGGGGQGGSRRGLAKPSKIPTMSKKTSTAKSPGPKR</sequence>
<dbReference type="AlphaFoldDB" id="V8PCI7"/>
<dbReference type="OrthoDB" id="10016565at2759"/>
<name>V8PCI7_OPHHA</name>
<evidence type="ECO:0000313" key="2">
    <source>
        <dbReference type="EMBL" id="ETE72269.1"/>
    </source>
</evidence>